<dbReference type="AlphaFoldDB" id="A0A9W8CYF3"/>
<comment type="caution">
    <text evidence="1">The sequence shown here is derived from an EMBL/GenBank/DDBJ whole genome shotgun (WGS) entry which is preliminary data.</text>
</comment>
<keyword evidence="2" id="KW-1185">Reference proteome</keyword>
<accession>A0A9W8CYF3</accession>
<dbReference type="OrthoDB" id="10553042at2759"/>
<dbReference type="EMBL" id="JANBOI010000511">
    <property type="protein sequence ID" value="KAJ1730045.1"/>
    <property type="molecule type" value="Genomic_DNA"/>
</dbReference>
<sequence>MGLIAAAGCKDMVKCVTIKVNFLDSPITGLTRVIENMHEVAGEWKKVSELTISMVLGSFHHDYSDLIIADYRDDICKVGNALAALMPELRQAFLGGENTHPIATAICSYLAEFYTEQMQVLYTQYPITTPSGHRFKCLKNASINYDNLSGYHPPSMDVADLEVLNLYNAPANHSWTPFSTNDDSYNIEFTKLKQLCIGYHAMHEENGIVVPHRDGHPWRLCFPNLEILSIMCTKSICPLLEYMVLPSHMNEITIKMKLEHFQHYAAVSLPAANKIVLKVYPFSIGEPIGLPAINRILDSVRGSDNVELEIMKSTIPVLPGDITSTTITRLLVAGPTSVDTMFELIQRLPNLVGLILYKLDMDSVQTDISVPEAGEHTPVEPYDTKLTGMAINYMQDKHSPDLAAAIAKHLLLKIPTLSKFFACQTPVRLVHNFIETYSQWYPHLSSINFRLRDDEYSDSTTWIMQMLY</sequence>
<proteinExistence type="predicted"/>
<organism evidence="1 2">
    <name type="scientific">Coemansia biformis</name>
    <dbReference type="NCBI Taxonomy" id="1286918"/>
    <lineage>
        <taxon>Eukaryota</taxon>
        <taxon>Fungi</taxon>
        <taxon>Fungi incertae sedis</taxon>
        <taxon>Zoopagomycota</taxon>
        <taxon>Kickxellomycotina</taxon>
        <taxon>Kickxellomycetes</taxon>
        <taxon>Kickxellales</taxon>
        <taxon>Kickxellaceae</taxon>
        <taxon>Coemansia</taxon>
    </lineage>
</organism>
<gene>
    <name evidence="1" type="ORF">LPJ61_003226</name>
</gene>
<evidence type="ECO:0000313" key="1">
    <source>
        <dbReference type="EMBL" id="KAJ1730045.1"/>
    </source>
</evidence>
<dbReference type="Proteomes" id="UP001143981">
    <property type="component" value="Unassembled WGS sequence"/>
</dbReference>
<evidence type="ECO:0000313" key="2">
    <source>
        <dbReference type="Proteomes" id="UP001143981"/>
    </source>
</evidence>
<protein>
    <submittedName>
        <fullName evidence="1">Uncharacterized protein</fullName>
    </submittedName>
</protein>
<reference evidence="1" key="1">
    <citation type="submission" date="2022-07" db="EMBL/GenBank/DDBJ databases">
        <title>Phylogenomic reconstructions and comparative analyses of Kickxellomycotina fungi.</title>
        <authorList>
            <person name="Reynolds N.K."/>
            <person name="Stajich J.E."/>
            <person name="Barry K."/>
            <person name="Grigoriev I.V."/>
            <person name="Crous P."/>
            <person name="Smith M.E."/>
        </authorList>
    </citation>
    <scope>NUCLEOTIDE SEQUENCE</scope>
    <source>
        <strain evidence="1">BCRC 34381</strain>
    </source>
</reference>
<name>A0A9W8CYF3_9FUNG</name>